<dbReference type="SUPFAM" id="SSF81296">
    <property type="entry name" value="E set domains"/>
    <property type="match status" value="1"/>
</dbReference>
<dbReference type="InterPro" id="IPR017868">
    <property type="entry name" value="Filamin/ABP280_repeat-like"/>
</dbReference>
<dbReference type="GO" id="GO:0051015">
    <property type="term" value="F:actin filament binding"/>
    <property type="evidence" value="ECO:0007669"/>
    <property type="project" value="InterPro"/>
</dbReference>
<dbReference type="EMBL" id="BFAA01083223">
    <property type="protein sequence ID" value="GCB84676.1"/>
    <property type="molecule type" value="Genomic_DNA"/>
</dbReference>
<proteinExistence type="predicted"/>
<evidence type="ECO:0000256" key="1">
    <source>
        <dbReference type="ARBA" id="ARBA00022737"/>
    </source>
</evidence>
<dbReference type="Pfam" id="PF00630">
    <property type="entry name" value="Filamin"/>
    <property type="match status" value="2"/>
</dbReference>
<dbReference type="AlphaFoldDB" id="A0A401QH42"/>
<name>A0A401QH42_SCYTO</name>
<dbReference type="PROSITE" id="PS50194">
    <property type="entry name" value="FILAMIN_REPEAT"/>
    <property type="match status" value="2"/>
</dbReference>
<evidence type="ECO:0000256" key="2">
    <source>
        <dbReference type="PROSITE-ProRule" id="PRU00087"/>
    </source>
</evidence>
<dbReference type="Proteomes" id="UP000288216">
    <property type="component" value="Unassembled WGS sequence"/>
</dbReference>
<keyword evidence="4" id="KW-1185">Reference proteome</keyword>
<dbReference type="GO" id="GO:0030036">
    <property type="term" value="P:actin cytoskeleton organization"/>
    <property type="evidence" value="ECO:0007669"/>
    <property type="project" value="InterPro"/>
</dbReference>
<dbReference type="Gene3D" id="2.60.40.10">
    <property type="entry name" value="Immunoglobulins"/>
    <property type="match status" value="2"/>
</dbReference>
<dbReference type="InterPro" id="IPR014756">
    <property type="entry name" value="Ig_E-set"/>
</dbReference>
<sequence>MDNKDGTMTVKFAPSEKGLHEMDIKYDDLHIPGSPLQFYVDFVNSGHVNAYGPGLIHGVVNKPAVFTVDTKDAGE</sequence>
<reference evidence="3 4" key="1">
    <citation type="journal article" date="2018" name="Nat. Ecol. Evol.">
        <title>Shark genomes provide insights into elasmobranch evolution and the origin of vertebrates.</title>
        <authorList>
            <person name="Hara Y"/>
            <person name="Yamaguchi K"/>
            <person name="Onimaru K"/>
            <person name="Kadota M"/>
            <person name="Koyanagi M"/>
            <person name="Keeley SD"/>
            <person name="Tatsumi K"/>
            <person name="Tanaka K"/>
            <person name="Motone F"/>
            <person name="Kageyama Y"/>
            <person name="Nozu R"/>
            <person name="Adachi N"/>
            <person name="Nishimura O"/>
            <person name="Nakagawa R"/>
            <person name="Tanegashima C"/>
            <person name="Kiyatake I"/>
            <person name="Matsumoto R"/>
            <person name="Murakumo K"/>
            <person name="Nishida K"/>
            <person name="Terakita A"/>
            <person name="Kuratani S"/>
            <person name="Sato K"/>
            <person name="Hyodo S Kuraku.S."/>
        </authorList>
    </citation>
    <scope>NUCLEOTIDE SEQUENCE [LARGE SCALE GENOMIC DNA]</scope>
</reference>
<protein>
    <submittedName>
        <fullName evidence="3">Uncharacterized protein</fullName>
    </submittedName>
</protein>
<dbReference type="PANTHER" id="PTHR38537">
    <property type="entry name" value="JITTERBUG, ISOFORM N"/>
    <property type="match status" value="1"/>
</dbReference>
<feature type="non-terminal residue" evidence="3">
    <location>
        <position position="75"/>
    </location>
</feature>
<evidence type="ECO:0000313" key="4">
    <source>
        <dbReference type="Proteomes" id="UP000288216"/>
    </source>
</evidence>
<dbReference type="STRING" id="75743.A0A401QH42"/>
<gene>
    <name evidence="3" type="ORF">scyTo_0025307</name>
</gene>
<dbReference type="InterPro" id="IPR013783">
    <property type="entry name" value="Ig-like_fold"/>
</dbReference>
<feature type="repeat" description="Filamin" evidence="2">
    <location>
        <begin position="40"/>
        <end position="75"/>
    </location>
</feature>
<dbReference type="InterPro" id="IPR044801">
    <property type="entry name" value="Filamin"/>
</dbReference>
<dbReference type="PANTHER" id="PTHR38537:SF5">
    <property type="entry name" value="FILAMIN-A"/>
    <property type="match status" value="1"/>
</dbReference>
<keyword evidence="1" id="KW-0677">Repeat</keyword>
<comment type="caution">
    <text evidence="3">The sequence shown here is derived from an EMBL/GenBank/DDBJ whole genome shotgun (WGS) entry which is preliminary data.</text>
</comment>
<feature type="repeat" description="Filamin" evidence="2">
    <location>
        <begin position="1"/>
        <end position="40"/>
    </location>
</feature>
<dbReference type="OrthoDB" id="5334309at2759"/>
<organism evidence="3 4">
    <name type="scientific">Scyliorhinus torazame</name>
    <name type="common">Cloudy catshark</name>
    <name type="synonym">Catulus torazame</name>
    <dbReference type="NCBI Taxonomy" id="75743"/>
    <lineage>
        <taxon>Eukaryota</taxon>
        <taxon>Metazoa</taxon>
        <taxon>Chordata</taxon>
        <taxon>Craniata</taxon>
        <taxon>Vertebrata</taxon>
        <taxon>Chondrichthyes</taxon>
        <taxon>Elasmobranchii</taxon>
        <taxon>Galeomorphii</taxon>
        <taxon>Galeoidea</taxon>
        <taxon>Carcharhiniformes</taxon>
        <taxon>Scyliorhinidae</taxon>
        <taxon>Scyliorhinus</taxon>
    </lineage>
</organism>
<evidence type="ECO:0000313" key="3">
    <source>
        <dbReference type="EMBL" id="GCB84676.1"/>
    </source>
</evidence>
<accession>A0A401QH42</accession>